<evidence type="ECO:0000256" key="1">
    <source>
        <dbReference type="SAM" id="MobiDB-lite"/>
    </source>
</evidence>
<dbReference type="STRING" id="693986.MOC_4702"/>
<accession>A0A089NYJ6</accession>
<reference evidence="2 3" key="1">
    <citation type="journal article" date="2014" name="PLoS ONE">
        <title>Genome Information of Methylobacterium oryzae, a Plant-Probiotic Methylotroph in the Phyllosphere.</title>
        <authorList>
            <person name="Kwak M.J."/>
            <person name="Jeong H."/>
            <person name="Madhaiyan M."/>
            <person name="Lee Y."/>
            <person name="Sa T.M."/>
            <person name="Oh T.K."/>
            <person name="Kim J.F."/>
        </authorList>
    </citation>
    <scope>NUCLEOTIDE SEQUENCE [LARGE SCALE GENOMIC DNA]</scope>
    <source>
        <strain evidence="2 3">CBMB20</strain>
    </source>
</reference>
<evidence type="ECO:0000313" key="2">
    <source>
        <dbReference type="EMBL" id="AIQ92457.1"/>
    </source>
</evidence>
<dbReference type="HOGENOM" id="CLU_2058633_0_0_5"/>
<evidence type="ECO:0000313" key="3">
    <source>
        <dbReference type="Proteomes" id="UP000029492"/>
    </source>
</evidence>
<name>A0A089NYJ6_9HYPH</name>
<dbReference type="EMBL" id="CP003811">
    <property type="protein sequence ID" value="AIQ92457.1"/>
    <property type="molecule type" value="Genomic_DNA"/>
</dbReference>
<feature type="region of interest" description="Disordered" evidence="1">
    <location>
        <begin position="1"/>
        <end position="26"/>
    </location>
</feature>
<proteinExistence type="predicted"/>
<dbReference type="eggNOG" id="COG0582">
    <property type="taxonomic scope" value="Bacteria"/>
</dbReference>
<dbReference type="KEGG" id="mor:MOC_4702"/>
<sequence length="119" mass="13293">MMPHAIELPPGRSGSARHGPSAAGRRSLGVADMVECKRRSLINFRSWRRWFITKMERAAVDGDLIAAIVRHKRSGLTLGRYSEGPEMRAAQVAIAKVRLPPLDGSPIQKAQPLSWRRRN</sequence>
<dbReference type="AlphaFoldDB" id="A0A089NYJ6"/>
<organism evidence="2 3">
    <name type="scientific">Methylobacterium oryzae CBMB20</name>
    <dbReference type="NCBI Taxonomy" id="693986"/>
    <lineage>
        <taxon>Bacteria</taxon>
        <taxon>Pseudomonadati</taxon>
        <taxon>Pseudomonadota</taxon>
        <taxon>Alphaproteobacteria</taxon>
        <taxon>Hyphomicrobiales</taxon>
        <taxon>Methylobacteriaceae</taxon>
        <taxon>Methylobacterium</taxon>
    </lineage>
</organism>
<gene>
    <name evidence="2" type="ORF">MOC_4702</name>
</gene>
<protein>
    <submittedName>
        <fullName evidence="2">Integrase family protein</fullName>
    </submittedName>
</protein>
<keyword evidence="3" id="KW-1185">Reference proteome</keyword>
<dbReference type="Proteomes" id="UP000029492">
    <property type="component" value="Chromosome"/>
</dbReference>